<comment type="similarity">
    <text evidence="1">Belongs to the MobA/MobL family.</text>
</comment>
<dbReference type="Pfam" id="PF03389">
    <property type="entry name" value="MobA_MobL"/>
    <property type="match status" value="1"/>
</dbReference>
<feature type="region of interest" description="Disordered" evidence="3">
    <location>
        <begin position="192"/>
        <end position="211"/>
    </location>
</feature>
<evidence type="ECO:0000259" key="4">
    <source>
        <dbReference type="Pfam" id="PF03389"/>
    </source>
</evidence>
<feature type="region of interest" description="Disordered" evidence="3">
    <location>
        <begin position="226"/>
        <end position="265"/>
    </location>
</feature>
<feature type="region of interest" description="Disordered" evidence="3">
    <location>
        <begin position="416"/>
        <end position="482"/>
    </location>
</feature>
<dbReference type="InterPro" id="IPR005053">
    <property type="entry name" value="MobA_MobL"/>
</dbReference>
<evidence type="ECO:0000256" key="3">
    <source>
        <dbReference type="SAM" id="MobiDB-lite"/>
    </source>
</evidence>
<keyword evidence="2" id="KW-0184">Conjugation</keyword>
<evidence type="ECO:0000256" key="1">
    <source>
        <dbReference type="ARBA" id="ARBA00010873"/>
    </source>
</evidence>
<reference evidence="6" key="1">
    <citation type="submission" date="2023-07" db="EMBL/GenBank/DDBJ databases">
        <title>Genome sequencing of Purple Non-Sulfur Bacteria from various extreme environments.</title>
        <authorList>
            <person name="Mayer M."/>
        </authorList>
    </citation>
    <scope>NUCLEOTIDE SEQUENCE [LARGE SCALE GENOMIC DNA]</scope>
    <source>
        <strain evidence="6">DSM 17935</strain>
    </source>
</reference>
<proteinExistence type="inferred from homology"/>
<feature type="compositionally biased region" description="Basic and acidic residues" evidence="3">
    <location>
        <begin position="226"/>
        <end position="251"/>
    </location>
</feature>
<dbReference type="Proteomes" id="UP001209755">
    <property type="component" value="Unassembled WGS sequence"/>
</dbReference>
<evidence type="ECO:0000256" key="2">
    <source>
        <dbReference type="ARBA" id="ARBA00022971"/>
    </source>
</evidence>
<sequence>MMDTIHCHVDNLSRRKADGGERSAVAKAAYNSGTAIWNERENKVTNFGNRADVVHSALLAPEGAPAWARDRAQLWNMVDTTAKRRDARLAKTIDAAISRDIPQDQWVPLLHAFVAPYVAQGMVADVAIHDDGTGHNPHVHILLTVRTLKPEGFGAKITNVDQKTFVTKARTGWEANSNKFLEAAGSALRLDKRSHKARGIQAEPTKHRGPNPAERALRRVQARQFKEQTMNRRASDDERRAYPLLTEREDWPPTSEQPARDMSQHERGELARYWDDRRAEAEQANTAEVRRRDLGSWLDRTNEDAARRREQAREPKPWYEAALSRARAEHQMPEGYDRVVREPVRDLEQDLTERRSAYEQNVWERAVNQGPNREERELLTLAEGATPEVRDRIKEIVIEERMRHIRAEDDAKRLSRFEKEMDPSLRERLDDFLGGQGQGQQGQTQPEPGPYYRPETRDTLERAQEKMREEYERDDRDREPER</sequence>
<organism evidence="5 6">
    <name type="scientific">Rhodobium gokarnense</name>
    <dbReference type="NCBI Taxonomy" id="364296"/>
    <lineage>
        <taxon>Bacteria</taxon>
        <taxon>Pseudomonadati</taxon>
        <taxon>Pseudomonadota</taxon>
        <taxon>Alphaproteobacteria</taxon>
        <taxon>Hyphomicrobiales</taxon>
        <taxon>Rhodobiaceae</taxon>
        <taxon>Rhodobium</taxon>
    </lineage>
</organism>
<evidence type="ECO:0000313" key="6">
    <source>
        <dbReference type="Proteomes" id="UP001209755"/>
    </source>
</evidence>
<dbReference type="Gene3D" id="3.30.930.30">
    <property type="match status" value="1"/>
</dbReference>
<keyword evidence="6" id="KW-1185">Reference proteome</keyword>
<feature type="domain" description="MobA/MobL protein" evidence="4">
    <location>
        <begin position="22"/>
        <end position="212"/>
    </location>
</feature>
<dbReference type="EMBL" id="JAOQNS010000004">
    <property type="protein sequence ID" value="MCW2307381.1"/>
    <property type="molecule type" value="Genomic_DNA"/>
</dbReference>
<evidence type="ECO:0000313" key="5">
    <source>
        <dbReference type="EMBL" id="MCW2307381.1"/>
    </source>
</evidence>
<comment type="caution">
    <text evidence="5">The sequence shown here is derived from an EMBL/GenBank/DDBJ whole genome shotgun (WGS) entry which is preliminary data.</text>
</comment>
<dbReference type="RefSeq" id="WP_264601038.1">
    <property type="nucleotide sequence ID" value="NZ_JAOQNS010000004.1"/>
</dbReference>
<accession>A0ABT3HAQ7</accession>
<name>A0ABT3HAQ7_9HYPH</name>
<feature type="compositionally biased region" description="Basic and acidic residues" evidence="3">
    <location>
        <begin position="416"/>
        <end position="431"/>
    </location>
</feature>
<protein>
    <recommendedName>
        <fullName evidence="4">MobA/MobL protein domain-containing protein</fullName>
    </recommendedName>
</protein>
<feature type="compositionally biased region" description="Basic and acidic residues" evidence="3">
    <location>
        <begin position="454"/>
        <end position="482"/>
    </location>
</feature>
<gene>
    <name evidence="5" type="ORF">M2319_001712</name>
</gene>